<comment type="caution">
    <text evidence="1">The sequence shown here is derived from an EMBL/GenBank/DDBJ whole genome shotgun (WGS) entry which is preliminary data.</text>
</comment>
<evidence type="ECO:0000313" key="1">
    <source>
        <dbReference type="EMBL" id="PKC55162.1"/>
    </source>
</evidence>
<protein>
    <submittedName>
        <fullName evidence="1">Uncharacterized protein</fullName>
    </submittedName>
</protein>
<dbReference type="Proteomes" id="UP000232688">
    <property type="component" value="Unassembled WGS sequence"/>
</dbReference>
<name>A0A2N0QVS7_9GLOM</name>
<dbReference type="AlphaFoldDB" id="A0A2N0QVS7"/>
<gene>
    <name evidence="1" type="ORF">RhiirA1_476070</name>
</gene>
<reference evidence="1 2" key="1">
    <citation type="submission" date="2017-10" db="EMBL/GenBank/DDBJ databases">
        <title>Extensive intraspecific genome diversity in a model arbuscular mycorrhizal fungus.</title>
        <authorList>
            <person name="Chen E.C.H."/>
            <person name="Morin E."/>
            <person name="Baudet D."/>
            <person name="Noel J."/>
            <person name="Ndikumana S."/>
            <person name="Charron P."/>
            <person name="St-Onge C."/>
            <person name="Giorgi J."/>
            <person name="Grigoriev I.V."/>
            <person name="Roux C."/>
            <person name="Martin F.M."/>
            <person name="Corradi N."/>
        </authorList>
    </citation>
    <scope>NUCLEOTIDE SEQUENCE [LARGE SCALE GENOMIC DNA]</scope>
    <source>
        <strain evidence="1 2">A1</strain>
    </source>
</reference>
<dbReference type="EMBL" id="LLXH01002757">
    <property type="protein sequence ID" value="PKC55162.1"/>
    <property type="molecule type" value="Genomic_DNA"/>
</dbReference>
<dbReference type="VEuPathDB" id="FungiDB:RhiirA1_476070"/>
<reference evidence="1 2" key="2">
    <citation type="submission" date="2017-10" db="EMBL/GenBank/DDBJ databases">
        <title>Genome analyses suggest a sexual origin of heterokaryosis in a supposedly ancient asexual fungus.</title>
        <authorList>
            <person name="Corradi N."/>
            <person name="Sedzielewska K."/>
            <person name="Noel J."/>
            <person name="Charron P."/>
            <person name="Farinelli L."/>
            <person name="Marton T."/>
            <person name="Kruger M."/>
            <person name="Pelin A."/>
            <person name="Brachmann A."/>
            <person name="Corradi N."/>
        </authorList>
    </citation>
    <scope>NUCLEOTIDE SEQUENCE [LARGE SCALE GENOMIC DNA]</scope>
    <source>
        <strain evidence="1 2">A1</strain>
    </source>
</reference>
<organism evidence="1 2">
    <name type="scientific">Rhizophagus irregularis</name>
    <dbReference type="NCBI Taxonomy" id="588596"/>
    <lineage>
        <taxon>Eukaryota</taxon>
        <taxon>Fungi</taxon>
        <taxon>Fungi incertae sedis</taxon>
        <taxon>Mucoromycota</taxon>
        <taxon>Glomeromycotina</taxon>
        <taxon>Glomeromycetes</taxon>
        <taxon>Glomerales</taxon>
        <taxon>Glomeraceae</taxon>
        <taxon>Rhizophagus</taxon>
    </lineage>
</organism>
<proteinExistence type="predicted"/>
<evidence type="ECO:0000313" key="2">
    <source>
        <dbReference type="Proteomes" id="UP000232688"/>
    </source>
</evidence>
<accession>A0A2N0QVS7</accession>
<sequence length="137" mass="15854">MFLLYFCYYFVYKNISKNWSFLVKFALIPDQKIERHIRQLTPKEGKLAGRKVNICQESDSTFSEKTIKETAQHIIQDNLSEKDVKAISITLVKTASDPVVTLSCLSRLRRELRTLNAPEEIIFATKILEITRASNKI</sequence>